<protein>
    <submittedName>
        <fullName evidence="1">Uncharacterized protein</fullName>
    </submittedName>
</protein>
<dbReference type="Proteomes" id="UP001054945">
    <property type="component" value="Unassembled WGS sequence"/>
</dbReference>
<evidence type="ECO:0000313" key="2">
    <source>
        <dbReference type="Proteomes" id="UP001054945"/>
    </source>
</evidence>
<dbReference type="AlphaFoldDB" id="A0AAV4S3S6"/>
<comment type="caution">
    <text evidence="1">The sequence shown here is derived from an EMBL/GenBank/DDBJ whole genome shotgun (WGS) entry which is preliminary data.</text>
</comment>
<name>A0AAV4S3S6_CAEEX</name>
<feature type="non-terminal residue" evidence="1">
    <location>
        <position position="1"/>
    </location>
</feature>
<proteinExistence type="predicted"/>
<organism evidence="1 2">
    <name type="scientific">Caerostris extrusa</name>
    <name type="common">Bark spider</name>
    <name type="synonym">Caerostris bankana</name>
    <dbReference type="NCBI Taxonomy" id="172846"/>
    <lineage>
        <taxon>Eukaryota</taxon>
        <taxon>Metazoa</taxon>
        <taxon>Ecdysozoa</taxon>
        <taxon>Arthropoda</taxon>
        <taxon>Chelicerata</taxon>
        <taxon>Arachnida</taxon>
        <taxon>Araneae</taxon>
        <taxon>Araneomorphae</taxon>
        <taxon>Entelegynae</taxon>
        <taxon>Araneoidea</taxon>
        <taxon>Araneidae</taxon>
        <taxon>Caerostris</taxon>
    </lineage>
</organism>
<accession>A0AAV4S3S6</accession>
<gene>
    <name evidence="1" type="ORF">CEXT_184111</name>
</gene>
<reference evidence="1 2" key="1">
    <citation type="submission" date="2021-06" db="EMBL/GenBank/DDBJ databases">
        <title>Caerostris extrusa draft genome.</title>
        <authorList>
            <person name="Kono N."/>
            <person name="Arakawa K."/>
        </authorList>
    </citation>
    <scope>NUCLEOTIDE SEQUENCE [LARGE SCALE GENOMIC DNA]</scope>
</reference>
<sequence length="67" mass="7685">KGHMTTYWLLGLQKRRSKRLILGEEQSGLVLPHASKRTGASSAFKHHRNCSLNYYCAIFIFAVEILH</sequence>
<evidence type="ECO:0000313" key="1">
    <source>
        <dbReference type="EMBL" id="GIY27170.1"/>
    </source>
</evidence>
<keyword evidence="2" id="KW-1185">Reference proteome</keyword>
<dbReference type="EMBL" id="BPLR01008786">
    <property type="protein sequence ID" value="GIY27170.1"/>
    <property type="molecule type" value="Genomic_DNA"/>
</dbReference>